<organism evidence="1 2">
    <name type="scientific">Micromonospora tulbaghiae</name>
    <dbReference type="NCBI Taxonomy" id="479978"/>
    <lineage>
        <taxon>Bacteria</taxon>
        <taxon>Bacillati</taxon>
        <taxon>Actinomycetota</taxon>
        <taxon>Actinomycetes</taxon>
        <taxon>Micromonosporales</taxon>
        <taxon>Micromonosporaceae</taxon>
        <taxon>Micromonospora</taxon>
    </lineage>
</organism>
<dbReference type="AlphaFoldDB" id="A0A386WH67"/>
<name>A0A386WH67_9ACTN</name>
<gene>
    <name evidence="1" type="ORF">CSH63_05080</name>
</gene>
<evidence type="ECO:0000313" key="1">
    <source>
        <dbReference type="EMBL" id="AYF26839.1"/>
    </source>
</evidence>
<dbReference type="Proteomes" id="UP000267804">
    <property type="component" value="Chromosome"/>
</dbReference>
<sequence length="211" mass="22582">MTASAAVGPASRPITLYYATVQAGLAIAAAHKTDPWSFSRHGLKLRDVRSSIADLQVGPEGTGDFQVVAQATGSPVLHGPVTFGALRASLPDLQEAPLAPASTPNTMAFLPHRSASRAEARVVVLSPNPGRDSFESHLAKLLPLYPGAEQAGSVTGSYQEIRQNRWAADIQWSSPVDFDQIAPAYRYVDERYLRPSVDGQGGQSPSPFMTW</sequence>
<dbReference type="RefSeq" id="WP_120569250.1">
    <property type="nucleotide sequence ID" value="NZ_CP024087.1"/>
</dbReference>
<reference evidence="1 2" key="1">
    <citation type="submission" date="2017-10" db="EMBL/GenBank/DDBJ databases">
        <title>Integration of genomic and chemical information greatly accelerates assignment of the full stereostructure of myelolactone, a potent inhibitor of myeloma from a marine-derived Micromonospora.</title>
        <authorList>
            <person name="Kim M.C."/>
            <person name="Machado H."/>
            <person name="Jensen P.R."/>
            <person name="Fenical W."/>
        </authorList>
    </citation>
    <scope>NUCLEOTIDE SEQUENCE [LARGE SCALE GENOMIC DNA]</scope>
    <source>
        <strain evidence="1 2">CNY-010</strain>
    </source>
</reference>
<accession>A0A386WH67</accession>
<dbReference type="InterPro" id="IPR026988">
    <property type="entry name" value="YaaC-like"/>
</dbReference>
<evidence type="ECO:0000313" key="2">
    <source>
        <dbReference type="Proteomes" id="UP000267804"/>
    </source>
</evidence>
<dbReference type="KEGG" id="mtua:CSH63_05080"/>
<proteinExistence type="predicted"/>
<dbReference type="EMBL" id="CP024087">
    <property type="protein sequence ID" value="AYF26839.1"/>
    <property type="molecule type" value="Genomic_DNA"/>
</dbReference>
<dbReference type="Pfam" id="PF14175">
    <property type="entry name" value="YaaC"/>
    <property type="match status" value="1"/>
</dbReference>
<protein>
    <submittedName>
        <fullName evidence="1">Uncharacterized protein</fullName>
    </submittedName>
</protein>